<evidence type="ECO:0000256" key="2">
    <source>
        <dbReference type="ARBA" id="ARBA00008335"/>
    </source>
</evidence>
<feature type="transmembrane region" description="Helical" evidence="7">
    <location>
        <begin position="250"/>
        <end position="267"/>
    </location>
</feature>
<dbReference type="EMBL" id="CP146256">
    <property type="protein sequence ID" value="XAH72742.1"/>
    <property type="molecule type" value="Genomic_DNA"/>
</dbReference>
<keyword evidence="6 7" id="KW-0472">Membrane</keyword>
<gene>
    <name evidence="8" type="ORF">V6984_14645</name>
</gene>
<comment type="similarity">
    <text evidence="2">Belongs to the major facilitator superfamily.</text>
</comment>
<keyword evidence="4 7" id="KW-0812">Transmembrane</keyword>
<proteinExistence type="inferred from homology"/>
<reference evidence="8 9" key="1">
    <citation type="submission" date="2024-02" db="EMBL/GenBank/DDBJ databases">
        <title>Bacterial strain from lacustrine sediment.</title>
        <authorList>
            <person name="Petit C."/>
            <person name="Fadhlaoui K."/>
        </authorList>
    </citation>
    <scope>NUCLEOTIDE SEQUENCE [LARGE SCALE GENOMIC DNA]</scope>
    <source>
        <strain evidence="8 9">IPX-CK</strain>
    </source>
</reference>
<evidence type="ECO:0000256" key="7">
    <source>
        <dbReference type="SAM" id="Phobius"/>
    </source>
</evidence>
<dbReference type="RefSeq" id="WP_342756354.1">
    <property type="nucleotide sequence ID" value="NZ_CP146256.1"/>
</dbReference>
<evidence type="ECO:0000256" key="3">
    <source>
        <dbReference type="ARBA" id="ARBA00022448"/>
    </source>
</evidence>
<feature type="transmembrane region" description="Helical" evidence="7">
    <location>
        <begin position="44"/>
        <end position="66"/>
    </location>
</feature>
<sequence>MKNGYKKTINACFIAYIVQAIVNNFVPLLFLTFQNSYEIPLAKITMLITINFGIQLLVDMLSVGFVDKIGYRASMLLAHIFVAAGLISLTILPELFFDPFIGLLMAVIIYAVGGGILEVLVSPVMEACPTDNKEKAMSLLHSFYCWGHVGVVLISTIFFRAFGISNWKLLALVWAFIPVINAVIFAKAPIASLIGEGETGLTIKELFSKKIFWVLMLMMVCAGASEQAVSQWASTFAENGLGVSKTVGDLAGPMSFATMMGISRVFYGKYGEKINLDRFMGYSVLLCAVSYLGISLIPVPALGLVGCALCGLSVGILWPGTFSKAAAAIRGGGTAMFALLALAGDLGCSGGPTVVGIVSSYFGDNLKVGILAAIVFPILLLFGIAGSRKLKEA</sequence>
<feature type="transmembrane region" description="Helical" evidence="7">
    <location>
        <begin position="99"/>
        <end position="122"/>
    </location>
</feature>
<dbReference type="InterPro" id="IPR036259">
    <property type="entry name" value="MFS_trans_sf"/>
</dbReference>
<dbReference type="Proteomes" id="UP001451571">
    <property type="component" value="Chromosome"/>
</dbReference>
<dbReference type="InterPro" id="IPR011701">
    <property type="entry name" value="MFS"/>
</dbReference>
<accession>A0ABZ3EST5</accession>
<feature type="transmembrane region" description="Helical" evidence="7">
    <location>
        <begin position="368"/>
        <end position="387"/>
    </location>
</feature>
<dbReference type="SUPFAM" id="SSF103473">
    <property type="entry name" value="MFS general substrate transporter"/>
    <property type="match status" value="1"/>
</dbReference>
<dbReference type="InterPro" id="IPR051788">
    <property type="entry name" value="MFS_Transporter"/>
</dbReference>
<keyword evidence="5 7" id="KW-1133">Transmembrane helix</keyword>
<dbReference type="PANTHER" id="PTHR23514:SF3">
    <property type="entry name" value="BYPASS OF STOP CODON PROTEIN 6"/>
    <property type="match status" value="1"/>
</dbReference>
<feature type="transmembrane region" description="Helical" evidence="7">
    <location>
        <begin position="303"/>
        <end position="322"/>
    </location>
</feature>
<keyword evidence="3" id="KW-0813">Transport</keyword>
<comment type="subcellular location">
    <subcellularLocation>
        <location evidence="1">Cell membrane</location>
        <topology evidence="1">Multi-pass membrane protein</topology>
    </subcellularLocation>
</comment>
<feature type="transmembrane region" description="Helical" evidence="7">
    <location>
        <begin position="334"/>
        <end position="362"/>
    </location>
</feature>
<evidence type="ECO:0000256" key="4">
    <source>
        <dbReference type="ARBA" id="ARBA00022692"/>
    </source>
</evidence>
<feature type="transmembrane region" description="Helical" evidence="7">
    <location>
        <begin position="12"/>
        <end position="32"/>
    </location>
</feature>
<dbReference type="PANTHER" id="PTHR23514">
    <property type="entry name" value="BYPASS OF STOP CODON PROTEIN 6"/>
    <property type="match status" value="1"/>
</dbReference>
<evidence type="ECO:0000256" key="1">
    <source>
        <dbReference type="ARBA" id="ARBA00004651"/>
    </source>
</evidence>
<name>A0ABZ3EST5_9FIRM</name>
<organism evidence="8 9">
    <name type="scientific">Kineothrix sedimenti</name>
    <dbReference type="NCBI Taxonomy" id="3123317"/>
    <lineage>
        <taxon>Bacteria</taxon>
        <taxon>Bacillati</taxon>
        <taxon>Bacillota</taxon>
        <taxon>Clostridia</taxon>
        <taxon>Lachnospirales</taxon>
        <taxon>Lachnospiraceae</taxon>
        <taxon>Kineothrix</taxon>
    </lineage>
</organism>
<feature type="transmembrane region" description="Helical" evidence="7">
    <location>
        <begin position="73"/>
        <end position="93"/>
    </location>
</feature>
<dbReference type="Pfam" id="PF07690">
    <property type="entry name" value="MFS_1"/>
    <property type="match status" value="1"/>
</dbReference>
<feature type="transmembrane region" description="Helical" evidence="7">
    <location>
        <begin position="169"/>
        <end position="190"/>
    </location>
</feature>
<dbReference type="Gene3D" id="1.20.1250.20">
    <property type="entry name" value="MFS general substrate transporter like domains"/>
    <property type="match status" value="2"/>
</dbReference>
<feature type="transmembrane region" description="Helical" evidence="7">
    <location>
        <begin position="279"/>
        <end position="297"/>
    </location>
</feature>
<feature type="transmembrane region" description="Helical" evidence="7">
    <location>
        <begin position="143"/>
        <end position="163"/>
    </location>
</feature>
<keyword evidence="9" id="KW-1185">Reference proteome</keyword>
<protein>
    <submittedName>
        <fullName evidence="8">MFS transporter</fullName>
    </submittedName>
</protein>
<feature type="transmembrane region" description="Helical" evidence="7">
    <location>
        <begin position="211"/>
        <end position="230"/>
    </location>
</feature>
<evidence type="ECO:0000313" key="9">
    <source>
        <dbReference type="Proteomes" id="UP001451571"/>
    </source>
</evidence>
<evidence type="ECO:0000256" key="6">
    <source>
        <dbReference type="ARBA" id="ARBA00023136"/>
    </source>
</evidence>
<evidence type="ECO:0000256" key="5">
    <source>
        <dbReference type="ARBA" id="ARBA00022989"/>
    </source>
</evidence>
<evidence type="ECO:0000313" key="8">
    <source>
        <dbReference type="EMBL" id="XAH72742.1"/>
    </source>
</evidence>